<evidence type="ECO:0000256" key="1">
    <source>
        <dbReference type="SAM" id="SignalP"/>
    </source>
</evidence>
<dbReference type="InterPro" id="IPR018244">
    <property type="entry name" value="Allrgn_V5/Tpx1_CS"/>
</dbReference>
<dbReference type="KEGG" id="rsz:108821485"/>
<organism evidence="3 4">
    <name type="scientific">Raphanus sativus</name>
    <name type="common">Radish</name>
    <name type="synonym">Raphanus raphanistrum var. sativus</name>
    <dbReference type="NCBI Taxonomy" id="3726"/>
    <lineage>
        <taxon>Eukaryota</taxon>
        <taxon>Viridiplantae</taxon>
        <taxon>Streptophyta</taxon>
        <taxon>Embryophyta</taxon>
        <taxon>Tracheophyta</taxon>
        <taxon>Spermatophyta</taxon>
        <taxon>Magnoliopsida</taxon>
        <taxon>eudicotyledons</taxon>
        <taxon>Gunneridae</taxon>
        <taxon>Pentapetalae</taxon>
        <taxon>rosids</taxon>
        <taxon>malvids</taxon>
        <taxon>Brassicales</taxon>
        <taxon>Brassicaceae</taxon>
        <taxon>Brassiceae</taxon>
        <taxon>Raphanus</taxon>
    </lineage>
</organism>
<dbReference type="PROSITE" id="PS01010">
    <property type="entry name" value="CRISP_2"/>
    <property type="match status" value="1"/>
</dbReference>
<dbReference type="InterPro" id="IPR001283">
    <property type="entry name" value="CRISP-related"/>
</dbReference>
<dbReference type="SMART" id="SM00198">
    <property type="entry name" value="SCP"/>
    <property type="match status" value="1"/>
</dbReference>
<feature type="domain" description="SCP" evidence="2">
    <location>
        <begin position="28"/>
        <end position="159"/>
    </location>
</feature>
<dbReference type="OrthoDB" id="337038at2759"/>
<dbReference type="CDD" id="cd05381">
    <property type="entry name" value="CAP_PR-1"/>
    <property type="match status" value="1"/>
</dbReference>
<dbReference type="PRINTS" id="PR00837">
    <property type="entry name" value="V5TPXLIKE"/>
</dbReference>
<dbReference type="SUPFAM" id="SSF55797">
    <property type="entry name" value="PR-1-like"/>
    <property type="match status" value="1"/>
</dbReference>
<protein>
    <submittedName>
        <fullName evidence="4">Pathogenesis-related protein 1-like</fullName>
    </submittedName>
</protein>
<feature type="signal peptide" evidence="1">
    <location>
        <begin position="1"/>
        <end position="26"/>
    </location>
</feature>
<evidence type="ECO:0000313" key="3">
    <source>
        <dbReference type="Proteomes" id="UP000504610"/>
    </source>
</evidence>
<dbReference type="InterPro" id="IPR014044">
    <property type="entry name" value="CAP_dom"/>
</dbReference>
<sequence length="172" mass="19009">MKICIPSRNLILATTIFLVFIVPLRAQNWSHDYWIAHNNARAAVGVSPLRWNNYVASYAQHVAELRKGTCATHSSGGAFGENIARGDGSMSGVEAVAKWVNEKFDYDYDSNACASGKVCSHYTQVVWRTSEKLGCARVRCDNGQILVICSYDPPGNDVGERPYFKEIKSSSI</sequence>
<dbReference type="GO" id="GO:0005576">
    <property type="term" value="C:extracellular region"/>
    <property type="evidence" value="ECO:0007669"/>
    <property type="project" value="InterPro"/>
</dbReference>
<dbReference type="Pfam" id="PF00188">
    <property type="entry name" value="CAP"/>
    <property type="match status" value="1"/>
</dbReference>
<evidence type="ECO:0000313" key="4">
    <source>
        <dbReference type="RefSeq" id="XP_018450017.1"/>
    </source>
</evidence>
<dbReference type="AlphaFoldDB" id="A0A6J0KPY7"/>
<dbReference type="GeneID" id="108821485"/>
<reference evidence="3" key="1">
    <citation type="journal article" date="2019" name="Database">
        <title>The radish genome database (RadishGD): an integrated information resource for radish genomics.</title>
        <authorList>
            <person name="Yu H.J."/>
            <person name="Baek S."/>
            <person name="Lee Y.J."/>
            <person name="Cho A."/>
            <person name="Mun J.H."/>
        </authorList>
    </citation>
    <scope>NUCLEOTIDE SEQUENCE [LARGE SCALE GENOMIC DNA]</scope>
    <source>
        <strain evidence="3">cv. WK10039</strain>
    </source>
</reference>
<accession>A0A6J0KPY7</accession>
<keyword evidence="1" id="KW-0732">Signal</keyword>
<dbReference type="InterPro" id="IPR035940">
    <property type="entry name" value="CAP_sf"/>
</dbReference>
<feature type="chain" id="PRO_5026856775" evidence="1">
    <location>
        <begin position="27"/>
        <end position="172"/>
    </location>
</feature>
<dbReference type="FunFam" id="3.40.33.10:FF:000004">
    <property type="entry name" value="CAP, cysteine-rich secretory protein, antigen 5"/>
    <property type="match status" value="1"/>
</dbReference>
<dbReference type="RefSeq" id="XP_018450017.1">
    <property type="nucleotide sequence ID" value="XM_018594515.2"/>
</dbReference>
<evidence type="ECO:0000259" key="2">
    <source>
        <dbReference type="SMART" id="SM00198"/>
    </source>
</evidence>
<dbReference type="Gene3D" id="3.40.33.10">
    <property type="entry name" value="CAP"/>
    <property type="match status" value="1"/>
</dbReference>
<proteinExistence type="predicted"/>
<dbReference type="Proteomes" id="UP000504610">
    <property type="component" value="Chromosome 8"/>
</dbReference>
<name>A0A6J0KPY7_RAPSA</name>
<gene>
    <name evidence="4" type="primary">LOC108821485</name>
</gene>
<dbReference type="PANTHER" id="PTHR10334">
    <property type="entry name" value="CYSTEINE-RICH SECRETORY PROTEIN-RELATED"/>
    <property type="match status" value="1"/>
</dbReference>
<reference evidence="4" key="2">
    <citation type="submission" date="2025-08" db="UniProtKB">
        <authorList>
            <consortium name="RefSeq"/>
        </authorList>
    </citation>
    <scope>IDENTIFICATION</scope>
    <source>
        <tissue evidence="4">Leaf</tissue>
    </source>
</reference>
<keyword evidence="3" id="KW-1185">Reference proteome</keyword>